<accession>A0A9X5C9Q3</accession>
<evidence type="ECO:0000256" key="4">
    <source>
        <dbReference type="ARBA" id="ARBA00023004"/>
    </source>
</evidence>
<comment type="similarity">
    <text evidence="2">Belongs to the FldB/FldC dehydratase alpha/beta subunit family.</text>
</comment>
<evidence type="ECO:0000256" key="2">
    <source>
        <dbReference type="ARBA" id="ARBA00005806"/>
    </source>
</evidence>
<evidence type="ECO:0000313" key="7">
    <source>
        <dbReference type="Proteomes" id="UP000474104"/>
    </source>
</evidence>
<dbReference type="PANTHER" id="PTHR30548">
    <property type="entry name" value="2-HYDROXYGLUTARYL-COA DEHYDRATASE, D-COMPONENT-RELATED"/>
    <property type="match status" value="1"/>
</dbReference>
<evidence type="ECO:0000313" key="6">
    <source>
        <dbReference type="EMBL" id="NDO68727.1"/>
    </source>
</evidence>
<gene>
    <name evidence="6" type="ORF">FMM80_08545</name>
</gene>
<comment type="caution">
    <text evidence="6">The sequence shown here is derived from an EMBL/GenBank/DDBJ whole genome shotgun (WGS) entry which is preliminary data.</text>
</comment>
<dbReference type="EMBL" id="VIRB01000055">
    <property type="protein sequence ID" value="NDO68727.1"/>
    <property type="molecule type" value="Genomic_DNA"/>
</dbReference>
<evidence type="ECO:0000256" key="1">
    <source>
        <dbReference type="ARBA" id="ARBA00001966"/>
    </source>
</evidence>
<protein>
    <submittedName>
        <fullName evidence="6">2-hydroxyacyl-CoA dehydratase</fullName>
    </submittedName>
</protein>
<comment type="cofactor">
    <cofactor evidence="1">
        <name>[4Fe-4S] cluster</name>
        <dbReference type="ChEBI" id="CHEBI:49883"/>
    </cofactor>
</comment>
<evidence type="ECO:0000256" key="5">
    <source>
        <dbReference type="ARBA" id="ARBA00023014"/>
    </source>
</evidence>
<proteinExistence type="inferred from homology"/>
<reference evidence="6 7" key="1">
    <citation type="submission" date="2019-07" db="EMBL/GenBank/DDBJ databases">
        <title>Draft genome sequences of 15 bacterial species constituting the stable defined intestinal microbiota of the GM15 gnotobiotic mouse model.</title>
        <authorList>
            <person name="Elie C."/>
            <person name="Mathieu A."/>
            <person name="Saliou A."/>
            <person name="Darnaud M."/>
            <person name="Leulier F."/>
            <person name="Tamellini A."/>
        </authorList>
    </citation>
    <scope>NUCLEOTIDE SEQUENCE [LARGE SCALE GENOMIC DNA]</scope>
    <source>
        <strain evidence="7">ASF 502</strain>
    </source>
</reference>
<sequence length="382" mass="43924">MAQTIVRIQTKLMREYYKNFSKYAKEHSPENKVAWVTAFTPIEILEALDISYYYPESYAAVIAASGKEQELLKVSEENNLSGDCCSYSCCYNGCLDVGDGPRGVPPKPDVLIATNNQCNTLPGWWNLLAKKYNAPLIVIDYPGESADRDAAYSYVLNQHKNLISEMEILSGKKMDEGRLSQLIENSRKSVSAWNEIIKYQRTKNIKLTTLFDDINFLIIARCKPETSEMYSMMAKAIEEKDDADENQVPVFWLGYPLWYHTDRYLMEYLEDCRIVGANYVTWWNLNYSVKDVHESLFSAYNYTFLNLSQKSRDKRLADLVKTSKAKCAIVLHNKSCKCDFVSAQNVEIPQAELEMDMIDRNYLDIEKARNQIDLLKETVCTA</sequence>
<dbReference type="GO" id="GO:0051536">
    <property type="term" value="F:iron-sulfur cluster binding"/>
    <property type="evidence" value="ECO:0007669"/>
    <property type="project" value="UniProtKB-KW"/>
</dbReference>
<dbReference type="Gene3D" id="3.40.50.11890">
    <property type="match status" value="1"/>
</dbReference>
<keyword evidence="5" id="KW-0411">Iron-sulfur</keyword>
<evidence type="ECO:0000256" key="3">
    <source>
        <dbReference type="ARBA" id="ARBA00022723"/>
    </source>
</evidence>
<dbReference type="GO" id="GO:0016836">
    <property type="term" value="F:hydro-lyase activity"/>
    <property type="evidence" value="ECO:0007669"/>
    <property type="project" value="UniProtKB-ARBA"/>
</dbReference>
<organism evidence="6 7">
    <name type="scientific">Schaedlerella arabinosiphila</name>
    <dbReference type="NCBI Taxonomy" id="2044587"/>
    <lineage>
        <taxon>Bacteria</taxon>
        <taxon>Bacillati</taxon>
        <taxon>Bacillota</taxon>
        <taxon>Clostridia</taxon>
        <taxon>Lachnospirales</taxon>
        <taxon>Lachnospiraceae</taxon>
        <taxon>Schaedlerella</taxon>
    </lineage>
</organism>
<keyword evidence="4" id="KW-0408">Iron</keyword>
<keyword evidence="3" id="KW-0479">Metal-binding</keyword>
<dbReference type="PANTHER" id="PTHR30548:SF4">
    <property type="entry name" value="SUBUNIT OF OXYGEN-SENSITIVE 2-HYDROXYISOCAPROYL-COA DEHYDRATASE"/>
    <property type="match status" value="1"/>
</dbReference>
<dbReference type="Proteomes" id="UP000474104">
    <property type="component" value="Unassembled WGS sequence"/>
</dbReference>
<dbReference type="Pfam" id="PF06050">
    <property type="entry name" value="HGD-D"/>
    <property type="match status" value="1"/>
</dbReference>
<name>A0A9X5C9Q3_9FIRM</name>
<dbReference type="InterPro" id="IPR010327">
    <property type="entry name" value="FldB/FldC_alpha/beta"/>
</dbReference>
<dbReference type="AlphaFoldDB" id="A0A9X5C9Q3"/>
<dbReference type="OrthoDB" id="9810278at2"/>
<dbReference type="GO" id="GO:0046872">
    <property type="term" value="F:metal ion binding"/>
    <property type="evidence" value="ECO:0007669"/>
    <property type="project" value="UniProtKB-KW"/>
</dbReference>
<dbReference type="RefSeq" id="WP_004072054.1">
    <property type="nucleotide sequence ID" value="NZ_VIRB01000055.1"/>
</dbReference>